<feature type="compositionally biased region" description="Low complexity" evidence="1">
    <location>
        <begin position="127"/>
        <end position="139"/>
    </location>
</feature>
<keyword evidence="3" id="KW-1185">Reference proteome</keyword>
<sequence length="242" mass="27520">MRAYSPALRPHDIDEREFVAFIDNLTVAQAPPAPLQVLNVAGSAVGTVPHHWAMAAGSMLAEKNLEHGIISIRDRCMYALQPYVADLSFNVPPPSGERNILDRIAAKSIEKKRKKQEEKSRKNDGYSSDSSSSSSSSSDSDSEDDKSQRKIARRVRKINREAEKDLRRHPDRAAQIEEDRARKVFQAENKPSRDSGKEERKRKKKQSKRLEKSNKRQSKDLEKVRKLEFIVVEDMSKQHSAT</sequence>
<accession>A0A9P4TCK3</accession>
<comment type="caution">
    <text evidence="2">The sequence shown here is derived from an EMBL/GenBank/DDBJ whole genome shotgun (WGS) entry which is preliminary data.</text>
</comment>
<feature type="compositionally biased region" description="Basic and acidic residues" evidence="1">
    <location>
        <begin position="108"/>
        <end position="124"/>
    </location>
</feature>
<evidence type="ECO:0000313" key="3">
    <source>
        <dbReference type="Proteomes" id="UP000801428"/>
    </source>
</evidence>
<dbReference type="AlphaFoldDB" id="A0A9P4TCK3"/>
<dbReference type="Proteomes" id="UP000801428">
    <property type="component" value="Unassembled WGS sequence"/>
</dbReference>
<evidence type="ECO:0000313" key="2">
    <source>
        <dbReference type="EMBL" id="KAF3001279.1"/>
    </source>
</evidence>
<organism evidence="2 3">
    <name type="scientific">Curvularia kusanoi</name>
    <name type="common">Cochliobolus kusanoi</name>
    <dbReference type="NCBI Taxonomy" id="90978"/>
    <lineage>
        <taxon>Eukaryota</taxon>
        <taxon>Fungi</taxon>
        <taxon>Dikarya</taxon>
        <taxon>Ascomycota</taxon>
        <taxon>Pezizomycotina</taxon>
        <taxon>Dothideomycetes</taxon>
        <taxon>Pleosporomycetidae</taxon>
        <taxon>Pleosporales</taxon>
        <taxon>Pleosporineae</taxon>
        <taxon>Pleosporaceae</taxon>
        <taxon>Curvularia</taxon>
    </lineage>
</organism>
<protein>
    <submittedName>
        <fullName evidence="2">Uncharacterized protein</fullName>
    </submittedName>
</protein>
<dbReference type="EMBL" id="SWKU01000013">
    <property type="protein sequence ID" value="KAF3001279.1"/>
    <property type="molecule type" value="Genomic_DNA"/>
</dbReference>
<feature type="compositionally biased region" description="Basic and acidic residues" evidence="1">
    <location>
        <begin position="208"/>
        <end position="226"/>
    </location>
</feature>
<feature type="region of interest" description="Disordered" evidence="1">
    <location>
        <begin position="108"/>
        <end position="226"/>
    </location>
</feature>
<name>A0A9P4TCK3_CURKU</name>
<reference evidence="2" key="1">
    <citation type="submission" date="2019-04" db="EMBL/GenBank/DDBJ databases">
        <title>Sequencing of skin fungus with MAO and IRED activity.</title>
        <authorList>
            <person name="Marsaioli A.J."/>
            <person name="Bonatto J.M.C."/>
            <person name="Reis Junior O."/>
        </authorList>
    </citation>
    <scope>NUCLEOTIDE SEQUENCE</scope>
    <source>
        <strain evidence="2">30M1</strain>
    </source>
</reference>
<feature type="compositionally biased region" description="Basic and acidic residues" evidence="1">
    <location>
        <begin position="190"/>
        <end position="199"/>
    </location>
</feature>
<proteinExistence type="predicted"/>
<evidence type="ECO:0000256" key="1">
    <source>
        <dbReference type="SAM" id="MobiDB-lite"/>
    </source>
</evidence>
<dbReference type="OrthoDB" id="3694430at2759"/>
<gene>
    <name evidence="2" type="ORF">E8E13_004269</name>
</gene>
<feature type="compositionally biased region" description="Basic and acidic residues" evidence="1">
    <location>
        <begin position="158"/>
        <end position="182"/>
    </location>
</feature>